<dbReference type="Pfam" id="PF08666">
    <property type="entry name" value="SAF"/>
    <property type="match status" value="1"/>
</dbReference>
<dbReference type="Proteomes" id="UP000248314">
    <property type="component" value="Unassembled WGS sequence"/>
</dbReference>
<dbReference type="GO" id="GO:0047444">
    <property type="term" value="F:N-acylneuraminate-9-phosphate synthase activity"/>
    <property type="evidence" value="ECO:0007669"/>
    <property type="project" value="TreeGrafter"/>
</dbReference>
<dbReference type="PANTHER" id="PTHR42966">
    <property type="entry name" value="N-ACETYLNEURAMINATE SYNTHASE"/>
    <property type="match status" value="1"/>
</dbReference>
<dbReference type="PANTHER" id="PTHR42966:SF1">
    <property type="entry name" value="SIALIC ACID SYNTHASE"/>
    <property type="match status" value="1"/>
</dbReference>
<dbReference type="InterPro" id="IPR036732">
    <property type="entry name" value="AFP_Neu5c_C_sf"/>
</dbReference>
<dbReference type="SUPFAM" id="SSF51569">
    <property type="entry name" value="Aldolase"/>
    <property type="match status" value="1"/>
</dbReference>
<dbReference type="Pfam" id="PF03102">
    <property type="entry name" value="NeuB"/>
    <property type="match status" value="1"/>
</dbReference>
<dbReference type="GO" id="GO:0016051">
    <property type="term" value="P:carbohydrate biosynthetic process"/>
    <property type="evidence" value="ECO:0007669"/>
    <property type="project" value="InterPro"/>
</dbReference>
<dbReference type="InterPro" id="IPR020007">
    <property type="entry name" value="NeuB/NeuA"/>
</dbReference>
<gene>
    <name evidence="2" type="ORF">EJ73_02109</name>
</gene>
<dbReference type="SUPFAM" id="SSF51269">
    <property type="entry name" value="AFP III-like domain"/>
    <property type="match status" value="1"/>
</dbReference>
<dbReference type="InterPro" id="IPR057736">
    <property type="entry name" value="SAF_PseI/NeuA/NeuB"/>
</dbReference>
<dbReference type="Gene3D" id="3.90.1210.10">
    <property type="entry name" value="Antifreeze-like/N-acetylneuraminic acid synthase C-terminal domain"/>
    <property type="match status" value="1"/>
</dbReference>
<dbReference type="InterPro" id="IPR013974">
    <property type="entry name" value="SAF"/>
</dbReference>
<proteinExistence type="predicted"/>
<protein>
    <submittedName>
        <fullName evidence="2">N-acetylneuraminate synthase</fullName>
    </submittedName>
</protein>
<dbReference type="PROSITE" id="PS50844">
    <property type="entry name" value="AFP_LIKE"/>
    <property type="match status" value="1"/>
</dbReference>
<feature type="domain" description="AFP-like" evidence="1">
    <location>
        <begin position="285"/>
        <end position="337"/>
    </location>
</feature>
<comment type="caution">
    <text evidence="2">The sequence shown here is derived from an EMBL/GenBank/DDBJ whole genome shotgun (WGS) entry which is preliminary data.</text>
</comment>
<sequence length="337" mass="37821">MKHIYIIAEIGCNHCGDPVKAKEMVYKAKECGVDAVKFQTFNASALISRYAPKADYQIKTTGRNENQLEMTRKLELPFIEYERLRDYAISLGLDVFSTAFDMESIEMLEHSGQSIWKIPSGEVTNLPYLERIAKLKMKGKKIILSTGMSTIDEIHQAVDILLQHESKENITILHCNTEYPTPDKDVNLSAIDTLHQEFPDFEIGFSDHSVGSIAAIGACMKNIVLIEKHFTLDKNLEGPDHKASATPEELAELCYSVRRIEVIAGEKGKRVTESEKRNIAIARKSIVAKTVIKKGDVLTESNITCKRPGNGVSPMKWYNVLGTKAIKDFTEDQLIEI</sequence>
<evidence type="ECO:0000259" key="1">
    <source>
        <dbReference type="PROSITE" id="PS50844"/>
    </source>
</evidence>
<dbReference type="OrthoDB" id="9814210at2"/>
<dbReference type="RefSeq" id="WP_025816660.1">
    <property type="nucleotide sequence ID" value="NZ_BAIZ01000029.1"/>
</dbReference>
<dbReference type="EMBL" id="QJJX01000028">
    <property type="protein sequence ID" value="PXX20857.1"/>
    <property type="molecule type" value="Genomic_DNA"/>
</dbReference>
<reference evidence="2 3" key="1">
    <citation type="submission" date="2018-05" db="EMBL/GenBank/DDBJ databases">
        <title>Genomic Encyclopedia of Type Strains, Phase I: the one thousand microbial genomes (KMG-I) project.</title>
        <authorList>
            <person name="Kyrpides N."/>
        </authorList>
    </citation>
    <scope>NUCLEOTIDE SEQUENCE [LARGE SCALE GENOMIC DNA]</scope>
    <source>
        <strain evidence="2 3">DSM 15611</strain>
    </source>
</reference>
<dbReference type="AlphaFoldDB" id="A0A318HZR7"/>
<keyword evidence="3" id="KW-1185">Reference proteome</keyword>
<evidence type="ECO:0000313" key="3">
    <source>
        <dbReference type="Proteomes" id="UP000248314"/>
    </source>
</evidence>
<dbReference type="CDD" id="cd11615">
    <property type="entry name" value="SAF_NeuB_like"/>
    <property type="match status" value="1"/>
</dbReference>
<dbReference type="STRING" id="1122991.GCA_000613445_01104"/>
<accession>A0A318HZR7</accession>
<dbReference type="InterPro" id="IPR006190">
    <property type="entry name" value="SAF_AFP_Neu5Ac"/>
</dbReference>
<dbReference type="InterPro" id="IPR013132">
    <property type="entry name" value="PseI/NeuA/B-like_N"/>
</dbReference>
<name>A0A318HZR7_9BACT</name>
<dbReference type="Gene3D" id="3.20.20.70">
    <property type="entry name" value="Aldolase class I"/>
    <property type="match status" value="1"/>
</dbReference>
<organism evidence="2 3">
    <name type="scientific">Hoylesella shahii DSM 15611 = JCM 12083</name>
    <dbReference type="NCBI Taxonomy" id="1122991"/>
    <lineage>
        <taxon>Bacteria</taxon>
        <taxon>Pseudomonadati</taxon>
        <taxon>Bacteroidota</taxon>
        <taxon>Bacteroidia</taxon>
        <taxon>Bacteroidales</taxon>
        <taxon>Prevotellaceae</taxon>
        <taxon>Hoylesella</taxon>
    </lineage>
</organism>
<evidence type="ECO:0000313" key="2">
    <source>
        <dbReference type="EMBL" id="PXX20857.1"/>
    </source>
</evidence>
<dbReference type="InterPro" id="IPR013785">
    <property type="entry name" value="Aldolase_TIM"/>
</dbReference>
<dbReference type="InterPro" id="IPR051690">
    <property type="entry name" value="PseI-like"/>
</dbReference>
<dbReference type="NCBIfam" id="TIGR03569">
    <property type="entry name" value="NeuB_NnaB"/>
    <property type="match status" value="1"/>
</dbReference>